<gene>
    <name evidence="3" type="ORF">R3P38DRAFT_1374539</name>
</gene>
<name>A0AAW0DY44_9AGAR</name>
<keyword evidence="4" id="KW-1185">Reference proteome</keyword>
<comment type="caution">
    <text evidence="3">The sequence shown here is derived from an EMBL/GenBank/DDBJ whole genome shotgun (WGS) entry which is preliminary data.</text>
</comment>
<feature type="compositionally biased region" description="Low complexity" evidence="1">
    <location>
        <begin position="40"/>
        <end position="70"/>
    </location>
</feature>
<sequence length="205" mass="21683">MPSRTKSPSASTTHTIQQNREPEQSSKDTSPKRRSTRFGAVATPRASSSSSSSTTPPTPATPLSVTSTPTFRRILRPPSARKLSAKAKEASSSSSVSSPLVPHRERKRKSPEVVDAPEDGGGRGQDGAMVKRQRVRCPAEVCRLSCLLLSSSLVLFLCWVRISGVLGSFSGSFYVFVVLLAGIAFSGCLGGGASSRMSWILSIGA</sequence>
<evidence type="ECO:0000256" key="2">
    <source>
        <dbReference type="SAM" id="Phobius"/>
    </source>
</evidence>
<keyword evidence="2" id="KW-1133">Transmembrane helix</keyword>
<proteinExistence type="predicted"/>
<accession>A0AAW0DY44</accession>
<protein>
    <submittedName>
        <fullName evidence="3">Uncharacterized protein</fullName>
    </submittedName>
</protein>
<feature type="region of interest" description="Disordered" evidence="1">
    <location>
        <begin position="1"/>
        <end position="128"/>
    </location>
</feature>
<evidence type="ECO:0000313" key="3">
    <source>
        <dbReference type="EMBL" id="KAK7056021.1"/>
    </source>
</evidence>
<feature type="transmembrane region" description="Helical" evidence="2">
    <location>
        <begin position="174"/>
        <end position="193"/>
    </location>
</feature>
<reference evidence="3 4" key="1">
    <citation type="journal article" date="2024" name="J Genomics">
        <title>Draft genome sequencing and assembly of Favolaschia claudopus CIRM-BRFM 2984 isolated from oak limbs.</title>
        <authorList>
            <person name="Navarro D."/>
            <person name="Drula E."/>
            <person name="Chaduli D."/>
            <person name="Cazenave R."/>
            <person name="Ahrendt S."/>
            <person name="Wang J."/>
            <person name="Lipzen A."/>
            <person name="Daum C."/>
            <person name="Barry K."/>
            <person name="Grigoriev I.V."/>
            <person name="Favel A."/>
            <person name="Rosso M.N."/>
            <person name="Martin F."/>
        </authorList>
    </citation>
    <scope>NUCLEOTIDE SEQUENCE [LARGE SCALE GENOMIC DNA]</scope>
    <source>
        <strain evidence="3 4">CIRM-BRFM 2984</strain>
    </source>
</reference>
<keyword evidence="2" id="KW-0472">Membrane</keyword>
<evidence type="ECO:0000256" key="1">
    <source>
        <dbReference type="SAM" id="MobiDB-lite"/>
    </source>
</evidence>
<feature type="transmembrane region" description="Helical" evidence="2">
    <location>
        <begin position="141"/>
        <end position="162"/>
    </location>
</feature>
<feature type="compositionally biased region" description="Basic and acidic residues" evidence="1">
    <location>
        <begin position="20"/>
        <end position="31"/>
    </location>
</feature>
<organism evidence="3 4">
    <name type="scientific">Favolaschia claudopus</name>
    <dbReference type="NCBI Taxonomy" id="2862362"/>
    <lineage>
        <taxon>Eukaryota</taxon>
        <taxon>Fungi</taxon>
        <taxon>Dikarya</taxon>
        <taxon>Basidiomycota</taxon>
        <taxon>Agaricomycotina</taxon>
        <taxon>Agaricomycetes</taxon>
        <taxon>Agaricomycetidae</taxon>
        <taxon>Agaricales</taxon>
        <taxon>Marasmiineae</taxon>
        <taxon>Mycenaceae</taxon>
        <taxon>Favolaschia</taxon>
    </lineage>
</organism>
<keyword evidence="2" id="KW-0812">Transmembrane</keyword>
<feature type="compositionally biased region" description="Polar residues" evidence="1">
    <location>
        <begin position="1"/>
        <end position="19"/>
    </location>
</feature>
<dbReference type="AlphaFoldDB" id="A0AAW0DY44"/>
<dbReference type="Proteomes" id="UP001362999">
    <property type="component" value="Unassembled WGS sequence"/>
</dbReference>
<dbReference type="EMBL" id="JAWWNJ010000005">
    <property type="protein sequence ID" value="KAK7056021.1"/>
    <property type="molecule type" value="Genomic_DNA"/>
</dbReference>
<evidence type="ECO:0000313" key="4">
    <source>
        <dbReference type="Proteomes" id="UP001362999"/>
    </source>
</evidence>